<accession>A0AAQ3TZA3</accession>
<protein>
    <recommendedName>
        <fullName evidence="2">Integrase catalytic domain-containing protein</fullName>
    </recommendedName>
</protein>
<dbReference type="Proteomes" id="UP001341281">
    <property type="component" value="Chromosome 06"/>
</dbReference>
<dbReference type="CDD" id="cd09272">
    <property type="entry name" value="RNase_HI_RT_Ty1"/>
    <property type="match status" value="1"/>
</dbReference>
<feature type="compositionally biased region" description="Pro residues" evidence="1">
    <location>
        <begin position="200"/>
        <end position="210"/>
    </location>
</feature>
<dbReference type="InterPro" id="IPR057670">
    <property type="entry name" value="SH3_retrovirus"/>
</dbReference>
<feature type="region of interest" description="Disordered" evidence="1">
    <location>
        <begin position="197"/>
        <end position="291"/>
    </location>
</feature>
<dbReference type="PANTHER" id="PTHR11439">
    <property type="entry name" value="GAG-POL-RELATED RETROTRANSPOSON"/>
    <property type="match status" value="1"/>
</dbReference>
<evidence type="ECO:0000259" key="2">
    <source>
        <dbReference type="PROSITE" id="PS50994"/>
    </source>
</evidence>
<dbReference type="PROSITE" id="PS50994">
    <property type="entry name" value="INTEGRASE"/>
    <property type="match status" value="1"/>
</dbReference>
<gene>
    <name evidence="3" type="ORF">U9M48_029756</name>
</gene>
<feature type="domain" description="Integrase catalytic" evidence="2">
    <location>
        <begin position="1"/>
        <end position="129"/>
    </location>
</feature>
<organism evidence="3 4">
    <name type="scientific">Paspalum notatum var. saurae</name>
    <dbReference type="NCBI Taxonomy" id="547442"/>
    <lineage>
        <taxon>Eukaryota</taxon>
        <taxon>Viridiplantae</taxon>
        <taxon>Streptophyta</taxon>
        <taxon>Embryophyta</taxon>
        <taxon>Tracheophyta</taxon>
        <taxon>Spermatophyta</taxon>
        <taxon>Magnoliopsida</taxon>
        <taxon>Liliopsida</taxon>
        <taxon>Poales</taxon>
        <taxon>Poaceae</taxon>
        <taxon>PACMAD clade</taxon>
        <taxon>Panicoideae</taxon>
        <taxon>Andropogonodae</taxon>
        <taxon>Paspaleae</taxon>
        <taxon>Paspalinae</taxon>
        <taxon>Paspalum</taxon>
    </lineage>
</organism>
<dbReference type="InterPro" id="IPR043502">
    <property type="entry name" value="DNA/RNA_pol_sf"/>
</dbReference>
<feature type="compositionally biased region" description="Low complexity" evidence="1">
    <location>
        <begin position="251"/>
        <end position="286"/>
    </location>
</feature>
<dbReference type="SUPFAM" id="SSF56672">
    <property type="entry name" value="DNA/RNA polymerases"/>
    <property type="match status" value="1"/>
</dbReference>
<dbReference type="InterPro" id="IPR013103">
    <property type="entry name" value="RVT_2"/>
</dbReference>
<dbReference type="GO" id="GO:0015074">
    <property type="term" value="P:DNA integration"/>
    <property type="evidence" value="ECO:0007669"/>
    <property type="project" value="InterPro"/>
</dbReference>
<evidence type="ECO:0000313" key="3">
    <source>
        <dbReference type="EMBL" id="WVZ82501.1"/>
    </source>
</evidence>
<dbReference type="InterPro" id="IPR012337">
    <property type="entry name" value="RNaseH-like_sf"/>
</dbReference>
<dbReference type="EMBL" id="CP144750">
    <property type="protein sequence ID" value="WVZ82501.1"/>
    <property type="molecule type" value="Genomic_DNA"/>
</dbReference>
<dbReference type="Pfam" id="PF25597">
    <property type="entry name" value="SH3_retrovirus"/>
    <property type="match status" value="1"/>
</dbReference>
<proteinExistence type="predicted"/>
<evidence type="ECO:0000313" key="4">
    <source>
        <dbReference type="Proteomes" id="UP001341281"/>
    </source>
</evidence>
<feature type="compositionally biased region" description="Low complexity" evidence="1">
    <location>
        <begin position="234"/>
        <end position="244"/>
    </location>
</feature>
<dbReference type="SUPFAM" id="SSF53098">
    <property type="entry name" value="Ribonuclease H-like"/>
    <property type="match status" value="1"/>
</dbReference>
<sequence length="920" mass="102991">MWTFPLRHKSDANATIQNFHALVQNQFHRTIQSLQCDNGTEFINSDLRHFLTTHGVTYRLSCPYTSAQNGKVERALRTINDVLRTLLFQAHLPPKYWVEALHTATYLINRRPCKPIQLRTPYQVLFGETPDYSHLKVFGCLCYPNLSSTMAHKLAPRSVPCAFLGYPQEHKGYRCLNLHTRKVITSRHVIFDENVFPFSTPQPTPQPATPDPSRSTSSGLPGPPVPTSYSGIRADPPATAADADSNGSTDAPASPALASASASAAPTELSAPSSPAPTPGNSNAAATRTNPPSVLRYASPEIVHHHMQTRAQHGIFKPKQFTNLHAHTTKTPISPIPTTYRNALKDPNWHYAMQEEFNALMKNNTWCLVPKPAGANVISGKWIFRHKLNPDGSLARYKARWVVRGFKQEHGVDYEETFSPVIKPATIRTVLSVATSAAWPIHQLDVKNAFLHGNLSETVYCDQPSGFQDPSKLSYVCKLNKSLYGLKQAPRTWFLRFKNYLHKLGFRASRADTSLFILHNSNQCAYLLLYVDDIILTANSSRLLNSIITQLCQEFSMSDLGPLQHFLGIHVTTTDGGLFLGQEQYALELLQRAGMAHCNPISTPIDTKAKLSANDGQPVQNPTEYRSIAGALQYLTLTRPDLQYAVQQACLFMHAPRTSHYQLLKRILRYVKGTIDYGLHLFRSSSHDLIAYSDADWAGCPDTRRSTSGYCVFYGDNLVSWSSKRQPTVSRSSAEAEYRAVANAVAETCWFRQLLQELHRPASKTTVVFCDNVSAQYLSTNPVQHQRTKHIEIDLHFVRDKVALGEVKVLHVPSTSQYADVFTKGLPSSIFREFRDNLHIRERPAVSYGHHCNLPIYRPPQLNGSSFCSNPILQYLVAKSNVADPEPNDWSVLWPFFLNCCAPICSYTEYLSEAAMHLGT</sequence>
<name>A0AAQ3TZA3_PASNO</name>
<dbReference type="InterPro" id="IPR036397">
    <property type="entry name" value="RNaseH_sf"/>
</dbReference>
<dbReference type="InterPro" id="IPR001584">
    <property type="entry name" value="Integrase_cat-core"/>
</dbReference>
<keyword evidence="4" id="KW-1185">Reference proteome</keyword>
<dbReference type="Pfam" id="PF07727">
    <property type="entry name" value="RVT_2"/>
    <property type="match status" value="1"/>
</dbReference>
<dbReference type="AlphaFoldDB" id="A0AAQ3TZA3"/>
<dbReference type="Gene3D" id="3.30.420.10">
    <property type="entry name" value="Ribonuclease H-like superfamily/Ribonuclease H"/>
    <property type="match status" value="1"/>
</dbReference>
<reference evidence="3 4" key="1">
    <citation type="submission" date="2024-02" db="EMBL/GenBank/DDBJ databases">
        <title>High-quality chromosome-scale genome assembly of Pensacola bahiagrass (Paspalum notatum Flugge var. saurae).</title>
        <authorList>
            <person name="Vega J.M."/>
            <person name="Podio M."/>
            <person name="Orjuela J."/>
            <person name="Siena L.A."/>
            <person name="Pessino S.C."/>
            <person name="Combes M.C."/>
            <person name="Mariac C."/>
            <person name="Albertini E."/>
            <person name="Pupilli F."/>
            <person name="Ortiz J.P.A."/>
            <person name="Leblanc O."/>
        </authorList>
    </citation>
    <scope>NUCLEOTIDE SEQUENCE [LARGE SCALE GENOMIC DNA]</scope>
    <source>
        <strain evidence="3">R1</strain>
        <tissue evidence="3">Leaf</tissue>
    </source>
</reference>
<evidence type="ECO:0000256" key="1">
    <source>
        <dbReference type="SAM" id="MobiDB-lite"/>
    </source>
</evidence>
<dbReference type="GO" id="GO:0003676">
    <property type="term" value="F:nucleic acid binding"/>
    <property type="evidence" value="ECO:0007669"/>
    <property type="project" value="InterPro"/>
</dbReference>
<dbReference type="PANTHER" id="PTHR11439:SF524">
    <property type="entry name" value="RNA-DIRECTED DNA POLYMERASE, PROTEIN KINASE RLK-PELLE-DLSV FAMILY"/>
    <property type="match status" value="1"/>
</dbReference>